<dbReference type="EMBL" id="JBHSAY010000008">
    <property type="protein sequence ID" value="MFC4132026.1"/>
    <property type="molecule type" value="Genomic_DNA"/>
</dbReference>
<keyword evidence="1" id="KW-0472">Membrane</keyword>
<proteinExistence type="predicted"/>
<feature type="transmembrane region" description="Helical" evidence="1">
    <location>
        <begin position="12"/>
        <end position="31"/>
    </location>
</feature>
<gene>
    <name evidence="2" type="ORF">ACFOZ4_15555</name>
</gene>
<reference evidence="3" key="1">
    <citation type="journal article" date="2019" name="Int. J. Syst. Evol. Microbiol.">
        <title>The Global Catalogue of Microorganisms (GCM) 10K type strain sequencing project: providing services to taxonomists for standard genome sequencing and annotation.</title>
        <authorList>
            <consortium name="The Broad Institute Genomics Platform"/>
            <consortium name="The Broad Institute Genome Sequencing Center for Infectious Disease"/>
            <person name="Wu L."/>
            <person name="Ma J."/>
        </authorList>
    </citation>
    <scope>NUCLEOTIDE SEQUENCE [LARGE SCALE GENOMIC DNA]</scope>
    <source>
        <strain evidence="3">CGMCC 4.7289</strain>
    </source>
</reference>
<evidence type="ECO:0000256" key="1">
    <source>
        <dbReference type="SAM" id="Phobius"/>
    </source>
</evidence>
<organism evidence="2 3">
    <name type="scientific">Hamadaea flava</name>
    <dbReference type="NCBI Taxonomy" id="1742688"/>
    <lineage>
        <taxon>Bacteria</taxon>
        <taxon>Bacillati</taxon>
        <taxon>Actinomycetota</taxon>
        <taxon>Actinomycetes</taxon>
        <taxon>Micromonosporales</taxon>
        <taxon>Micromonosporaceae</taxon>
        <taxon>Hamadaea</taxon>
    </lineage>
</organism>
<accession>A0ABV8LM27</accession>
<dbReference type="Proteomes" id="UP001595816">
    <property type="component" value="Unassembled WGS sequence"/>
</dbReference>
<feature type="transmembrane region" description="Helical" evidence="1">
    <location>
        <begin position="78"/>
        <end position="99"/>
    </location>
</feature>
<protein>
    <submittedName>
        <fullName evidence="2">Uncharacterized protein</fullName>
    </submittedName>
</protein>
<feature type="transmembrane region" description="Helical" evidence="1">
    <location>
        <begin position="38"/>
        <end position="58"/>
    </location>
</feature>
<keyword evidence="3" id="KW-1185">Reference proteome</keyword>
<dbReference type="RefSeq" id="WP_253749858.1">
    <property type="nucleotide sequence ID" value="NZ_JAMZDZ010000001.1"/>
</dbReference>
<evidence type="ECO:0000313" key="3">
    <source>
        <dbReference type="Proteomes" id="UP001595816"/>
    </source>
</evidence>
<sequence length="112" mass="11407">MGLPAGSTSFSGRFLMAVFGLLSMAGAVGLHRMKGGPTWTALTLTWLGSGASFAWGLWLTLNLVVDSPLAADGGPMGLLGLVSLLRLLSGTVVGLIAAVQLVQPKRSDLVAA</sequence>
<evidence type="ECO:0000313" key="2">
    <source>
        <dbReference type="EMBL" id="MFC4132026.1"/>
    </source>
</evidence>
<keyword evidence="1" id="KW-0812">Transmembrane</keyword>
<keyword evidence="1" id="KW-1133">Transmembrane helix</keyword>
<name>A0ABV8LM27_9ACTN</name>
<comment type="caution">
    <text evidence="2">The sequence shown here is derived from an EMBL/GenBank/DDBJ whole genome shotgun (WGS) entry which is preliminary data.</text>
</comment>